<reference evidence="2 3" key="1">
    <citation type="journal article" date="2023" name="Nat. Commun.">
        <title>Origin of minicircular mitochondrial genomes in red algae.</title>
        <authorList>
            <person name="Lee Y."/>
            <person name="Cho C.H."/>
            <person name="Lee Y.M."/>
            <person name="Park S.I."/>
            <person name="Yang J.H."/>
            <person name="West J.A."/>
            <person name="Bhattacharya D."/>
            <person name="Yoon H.S."/>
        </authorList>
    </citation>
    <scope>NUCLEOTIDE SEQUENCE [LARGE SCALE GENOMIC DNA]</scope>
    <source>
        <strain evidence="2 3">CCMP1338</strain>
        <tissue evidence="2">Whole cell</tissue>
    </source>
</reference>
<evidence type="ECO:0000313" key="3">
    <source>
        <dbReference type="Proteomes" id="UP001157974"/>
    </source>
</evidence>
<feature type="region of interest" description="Disordered" evidence="1">
    <location>
        <begin position="1"/>
        <end position="30"/>
    </location>
</feature>
<protein>
    <submittedName>
        <fullName evidence="2">Uncharacterized protein</fullName>
    </submittedName>
</protein>
<dbReference type="AlphaFoldDB" id="A0AAV8UK22"/>
<dbReference type="PANTHER" id="PTHR35106:SF1">
    <property type="entry name" value="CHORD DOMAIN-CONTAINING PROTEIN"/>
    <property type="match status" value="1"/>
</dbReference>
<dbReference type="EMBL" id="JAMWBK010000008">
    <property type="protein sequence ID" value="KAJ8902895.1"/>
    <property type="molecule type" value="Genomic_DNA"/>
</dbReference>
<dbReference type="Proteomes" id="UP001157974">
    <property type="component" value="Unassembled WGS sequence"/>
</dbReference>
<comment type="caution">
    <text evidence="2">The sequence shown here is derived from an EMBL/GenBank/DDBJ whole genome shotgun (WGS) entry which is preliminary data.</text>
</comment>
<keyword evidence="3" id="KW-1185">Reference proteome</keyword>
<name>A0AAV8UK22_9RHOD</name>
<organism evidence="2 3">
    <name type="scientific">Rhodosorus marinus</name>
    <dbReference type="NCBI Taxonomy" id="101924"/>
    <lineage>
        <taxon>Eukaryota</taxon>
        <taxon>Rhodophyta</taxon>
        <taxon>Stylonematophyceae</taxon>
        <taxon>Stylonematales</taxon>
        <taxon>Stylonemataceae</taxon>
        <taxon>Rhodosorus</taxon>
    </lineage>
</organism>
<gene>
    <name evidence="2" type="ORF">NDN08_006215</name>
</gene>
<dbReference type="PANTHER" id="PTHR35106">
    <property type="entry name" value="BNAA07G25190D PROTEIN"/>
    <property type="match status" value="1"/>
</dbReference>
<proteinExistence type="predicted"/>
<evidence type="ECO:0000313" key="2">
    <source>
        <dbReference type="EMBL" id="KAJ8902895.1"/>
    </source>
</evidence>
<evidence type="ECO:0000256" key="1">
    <source>
        <dbReference type="SAM" id="MobiDB-lite"/>
    </source>
</evidence>
<accession>A0AAV8UK22</accession>
<sequence length="108" mass="11690">MGAVIGRSTGRRDSVSVFADPSMRSSSGASDTRTCRVCKKQFTVDENHPRACRFHPGPWMGAENSKHYGIGAKDSDFRSGVSYFHDCCDAESPDAPGCTLGPHVSYDD</sequence>